<feature type="compositionally biased region" description="Basic and acidic residues" evidence="2">
    <location>
        <begin position="122"/>
        <end position="135"/>
    </location>
</feature>
<sequence length="846" mass="94497">MNLHAQTFHHLPPSPHRLPALKWNVLAHKHGSSVFTITSILTGCRLEQTSRTHCLLVLPQTVLGKRRLIGKKVHEFVGRKSHKTQQQAQAPYLELVETPSHKVQIRSSRIDNGKDTVTGLSHTDHPQKKANDKGRPQLKKKVNRKPWRTCTLPALPVTGTMNGISSADLTQVAQRRPRNPWLRAEPSFTVDPQPVKSHITTSSIVISRPVNPVEFHTAMSRPALICCTPLESQVNRRWLELEHSAQCLLEQLQQDQFMQDQPELKELAEQLEEQLVDHQLLLKKTNLPQFHTTYPYNVIPGEVVVDGIPGMINDSSSAPITDVQSSVEKSRSDMMASVPNAHQQSLISSEPGTFCLSGCTVPPSGVVEAAPKVPVLHGVDLPAQVDAGPSLAPQVSMSTVVSHDPEIAQPKDEESPALVLSTSLSSARIPDCPSSTHSLQPTSAPISALDPTPYRVPSPLFNPVPSTVPEPTTLLAPFMVLLLQQGERTAQLMQAVVTENWELRSILVNELRDLKSSLKAATTPKYTRGGGEEKDEQMSSTENPDEADTDADHELDKQYSLRRVSKSKDKPAILKNPKMKKGAWDLQASVTTVEQLLKNNPSTTDEAMQSYLDGNNDHLTCTLKHFRVDFKHPWTRNTFNQHTRSLFIKSLITMYKAGKYSDLAIPPELLSDWIMGYVLDTHIEHRQKQWHALHDESKSLNEDAIAKLQKHKAMNTRRCTLWDNCVHVVVTLKLNRHKKLLSMLRPAHMSGDETNGPEKTHPPIFRIVEARWQSRAFKTFMQTLDTLYRETWANPIGQRAMSGNPPVFVFIAQTDTARTVLHPPGFGRTAMIQIGLRLSGLKLSTL</sequence>
<keyword evidence="1" id="KW-0175">Coiled coil</keyword>
<evidence type="ECO:0000256" key="2">
    <source>
        <dbReference type="SAM" id="MobiDB-lite"/>
    </source>
</evidence>
<evidence type="ECO:0000313" key="4">
    <source>
        <dbReference type="Proteomes" id="UP000016930"/>
    </source>
</evidence>
<dbReference type="HOGENOM" id="CLU_336793_0_0_1"/>
<keyword evidence="4" id="KW-1185">Reference proteome</keyword>
<feature type="region of interest" description="Disordered" evidence="2">
    <location>
        <begin position="107"/>
        <end position="143"/>
    </location>
</feature>
<proteinExistence type="predicted"/>
<reference evidence="3 4" key="1">
    <citation type="journal article" date="2012" name="Proc. Natl. Acad. Sci. U.S.A.">
        <title>Comparative genomics of Ceriporiopsis subvermispora and Phanerochaete chrysosporium provide insight into selective ligninolysis.</title>
        <authorList>
            <person name="Fernandez-Fueyo E."/>
            <person name="Ruiz-Duenas F.J."/>
            <person name="Ferreira P."/>
            <person name="Floudas D."/>
            <person name="Hibbett D.S."/>
            <person name="Canessa P."/>
            <person name="Larrondo L.F."/>
            <person name="James T.Y."/>
            <person name="Seelenfreund D."/>
            <person name="Lobos S."/>
            <person name="Polanco R."/>
            <person name="Tello M."/>
            <person name="Honda Y."/>
            <person name="Watanabe T."/>
            <person name="Watanabe T."/>
            <person name="Ryu J.S."/>
            <person name="Kubicek C.P."/>
            <person name="Schmoll M."/>
            <person name="Gaskell J."/>
            <person name="Hammel K.E."/>
            <person name="St John F.J."/>
            <person name="Vanden Wymelenberg A."/>
            <person name="Sabat G."/>
            <person name="Splinter BonDurant S."/>
            <person name="Syed K."/>
            <person name="Yadav J.S."/>
            <person name="Doddapaneni H."/>
            <person name="Subramanian V."/>
            <person name="Lavin J.L."/>
            <person name="Oguiza J.A."/>
            <person name="Perez G."/>
            <person name="Pisabarro A.G."/>
            <person name="Ramirez L."/>
            <person name="Santoyo F."/>
            <person name="Master E."/>
            <person name="Coutinho P.M."/>
            <person name="Henrissat B."/>
            <person name="Lombard V."/>
            <person name="Magnuson J.K."/>
            <person name="Kuees U."/>
            <person name="Hori C."/>
            <person name="Igarashi K."/>
            <person name="Samejima M."/>
            <person name="Held B.W."/>
            <person name="Barry K.W."/>
            <person name="LaButti K.M."/>
            <person name="Lapidus A."/>
            <person name="Lindquist E.A."/>
            <person name="Lucas S.M."/>
            <person name="Riley R."/>
            <person name="Salamov A.A."/>
            <person name="Hoffmeister D."/>
            <person name="Schwenk D."/>
            <person name="Hadar Y."/>
            <person name="Yarden O."/>
            <person name="de Vries R.P."/>
            <person name="Wiebenga A."/>
            <person name="Stenlid J."/>
            <person name="Eastwood D."/>
            <person name="Grigoriev I.V."/>
            <person name="Berka R.M."/>
            <person name="Blanchette R.A."/>
            <person name="Kersten P."/>
            <person name="Martinez A.T."/>
            <person name="Vicuna R."/>
            <person name="Cullen D."/>
        </authorList>
    </citation>
    <scope>NUCLEOTIDE SEQUENCE [LARGE SCALE GENOMIC DNA]</scope>
    <source>
        <strain evidence="3 4">B</strain>
    </source>
</reference>
<dbReference type="Proteomes" id="UP000016930">
    <property type="component" value="Unassembled WGS sequence"/>
</dbReference>
<gene>
    <name evidence="3" type="ORF">CERSUDRAFT_77602</name>
</gene>
<protein>
    <submittedName>
        <fullName evidence="3">Uncharacterized protein</fullName>
    </submittedName>
</protein>
<dbReference type="STRING" id="914234.M2PA06"/>
<evidence type="ECO:0000313" key="3">
    <source>
        <dbReference type="EMBL" id="EMD32309.1"/>
    </source>
</evidence>
<dbReference type="OrthoDB" id="2794493at2759"/>
<evidence type="ECO:0000256" key="1">
    <source>
        <dbReference type="SAM" id="Coils"/>
    </source>
</evidence>
<feature type="region of interest" description="Disordered" evidence="2">
    <location>
        <begin position="522"/>
        <end position="559"/>
    </location>
</feature>
<dbReference type="AlphaFoldDB" id="M2PA06"/>
<accession>M2PA06</accession>
<name>M2PA06_CERS8</name>
<dbReference type="EMBL" id="KB445812">
    <property type="protein sequence ID" value="EMD32309.1"/>
    <property type="molecule type" value="Genomic_DNA"/>
</dbReference>
<feature type="compositionally biased region" description="Basic and acidic residues" evidence="2">
    <location>
        <begin position="550"/>
        <end position="559"/>
    </location>
</feature>
<organism evidence="3 4">
    <name type="scientific">Ceriporiopsis subvermispora (strain B)</name>
    <name type="common">White-rot fungus</name>
    <name type="synonym">Gelatoporia subvermispora</name>
    <dbReference type="NCBI Taxonomy" id="914234"/>
    <lineage>
        <taxon>Eukaryota</taxon>
        <taxon>Fungi</taxon>
        <taxon>Dikarya</taxon>
        <taxon>Basidiomycota</taxon>
        <taxon>Agaricomycotina</taxon>
        <taxon>Agaricomycetes</taxon>
        <taxon>Polyporales</taxon>
        <taxon>Gelatoporiaceae</taxon>
        <taxon>Gelatoporia</taxon>
    </lineage>
</organism>
<feature type="coiled-coil region" evidence="1">
    <location>
        <begin position="254"/>
        <end position="284"/>
    </location>
</feature>